<dbReference type="GO" id="GO:0009228">
    <property type="term" value="P:thiamine biosynthetic process"/>
    <property type="evidence" value="ECO:0007669"/>
    <property type="project" value="InterPro"/>
</dbReference>
<dbReference type="PROSITE" id="PS51257">
    <property type="entry name" value="PROKAR_LIPOPROTEIN"/>
    <property type="match status" value="1"/>
</dbReference>
<dbReference type="InterPro" id="IPR015168">
    <property type="entry name" value="SsuA/THI5"/>
</dbReference>
<dbReference type="Pfam" id="PF09084">
    <property type="entry name" value="NMT1"/>
    <property type="match status" value="1"/>
</dbReference>
<dbReference type="Gene3D" id="3.40.190.10">
    <property type="entry name" value="Periplasmic binding protein-like II"/>
    <property type="match status" value="2"/>
</dbReference>
<proteinExistence type="predicted"/>
<accession>A0A1I1WNR0</accession>
<dbReference type="PANTHER" id="PTHR31528:SF15">
    <property type="entry name" value="RIBOFLAVIN-BINDING PROTEIN RIBY"/>
    <property type="match status" value="1"/>
</dbReference>
<evidence type="ECO:0000259" key="1">
    <source>
        <dbReference type="Pfam" id="PF09084"/>
    </source>
</evidence>
<keyword evidence="3" id="KW-1185">Reference proteome</keyword>
<gene>
    <name evidence="2" type="ORF">SAMN05216574_101465</name>
</gene>
<sequence length="365" mass="38457">MSSTISRPPAALTRRRRPWQTALAAGAAATMLAACGGGDEEPTGGGDGAAAADGELQEVTFLNILPLESLTFSPELVASSCGFFEDQGLDVSFEATQGSAQAIQTIIAGGALITRVGDMETMLAIAERDAPLVNIGQINKTGTIRFVSAASDPLESPEDIEGRLVGTPSEGGTSEIILKLVAAEAGIPPEEVQTQVTGLAPGVFDLVTSGRIGGYIVSLDTSVALEQQQPDAVIMSPSDFVDSGGQVYITSEEQAEDPEKQEQLRSYMAAIKEAVQFMAEDEANDFAETIECLSDYDIPTLENPEVAQGSLSQYVESWTAAGEDEIVQTVPEQWEAVYEEMSGSGFVPEGLDPAEWYTNDFAPGS</sequence>
<reference evidence="3" key="1">
    <citation type="submission" date="2016-10" db="EMBL/GenBank/DDBJ databases">
        <authorList>
            <person name="Varghese N."/>
            <person name="Submissions S."/>
        </authorList>
    </citation>
    <scope>NUCLEOTIDE SEQUENCE [LARGE SCALE GENOMIC DNA]</scope>
    <source>
        <strain evidence="3">DSM 46838</strain>
    </source>
</reference>
<dbReference type="STRING" id="1798228.SAMN05216574_101465"/>
<dbReference type="Proteomes" id="UP000198589">
    <property type="component" value="Unassembled WGS sequence"/>
</dbReference>
<dbReference type="OrthoDB" id="174578at2"/>
<dbReference type="RefSeq" id="WP_092195117.1">
    <property type="nucleotide sequence ID" value="NZ_FOND01000001.1"/>
</dbReference>
<protein>
    <submittedName>
        <fullName evidence="2">NitT/TauT family transport system substrate-binding protein</fullName>
    </submittedName>
</protein>
<evidence type="ECO:0000313" key="2">
    <source>
        <dbReference type="EMBL" id="SFD96659.1"/>
    </source>
</evidence>
<dbReference type="AlphaFoldDB" id="A0A1I1WNR0"/>
<evidence type="ECO:0000313" key="3">
    <source>
        <dbReference type="Proteomes" id="UP000198589"/>
    </source>
</evidence>
<dbReference type="InterPro" id="IPR027939">
    <property type="entry name" value="NMT1/THI5"/>
</dbReference>
<name>A0A1I1WNR0_9ACTN</name>
<dbReference type="SUPFAM" id="SSF53850">
    <property type="entry name" value="Periplasmic binding protein-like II"/>
    <property type="match status" value="1"/>
</dbReference>
<dbReference type="PANTHER" id="PTHR31528">
    <property type="entry name" value="4-AMINO-5-HYDROXYMETHYL-2-METHYLPYRIMIDINE PHOSPHATE SYNTHASE THI11-RELATED"/>
    <property type="match status" value="1"/>
</dbReference>
<organism evidence="2 3">
    <name type="scientific">Blastococcus tunisiensis</name>
    <dbReference type="NCBI Taxonomy" id="1798228"/>
    <lineage>
        <taxon>Bacteria</taxon>
        <taxon>Bacillati</taxon>
        <taxon>Actinomycetota</taxon>
        <taxon>Actinomycetes</taxon>
        <taxon>Geodermatophilales</taxon>
        <taxon>Geodermatophilaceae</taxon>
        <taxon>Blastococcus</taxon>
    </lineage>
</organism>
<dbReference type="EMBL" id="FOND01000001">
    <property type="protein sequence ID" value="SFD96659.1"/>
    <property type="molecule type" value="Genomic_DNA"/>
</dbReference>
<feature type="domain" description="SsuA/THI5-like" evidence="1">
    <location>
        <begin position="72"/>
        <end position="281"/>
    </location>
</feature>